<keyword evidence="4 6" id="KW-1133">Transmembrane helix</keyword>
<evidence type="ECO:0000256" key="4">
    <source>
        <dbReference type="ARBA" id="ARBA00022989"/>
    </source>
</evidence>
<dbReference type="Gene3D" id="1.20.1250.20">
    <property type="entry name" value="MFS general substrate transporter like domains"/>
    <property type="match status" value="1"/>
</dbReference>
<feature type="transmembrane region" description="Helical" evidence="6">
    <location>
        <begin position="27"/>
        <end position="46"/>
    </location>
</feature>
<comment type="subcellular location">
    <subcellularLocation>
        <location evidence="1">Membrane</location>
        <topology evidence="1">Multi-pass membrane protein</topology>
    </subcellularLocation>
</comment>
<dbReference type="EMBL" id="WHUW01000445">
    <property type="protein sequence ID" value="KAF8414704.1"/>
    <property type="molecule type" value="Genomic_DNA"/>
</dbReference>
<evidence type="ECO:0000256" key="5">
    <source>
        <dbReference type="ARBA" id="ARBA00023136"/>
    </source>
</evidence>
<dbReference type="InterPro" id="IPR050360">
    <property type="entry name" value="MFS_Sugar_Transporters"/>
</dbReference>
<evidence type="ECO:0000313" key="9">
    <source>
        <dbReference type="Proteomes" id="UP001194468"/>
    </source>
</evidence>
<keyword evidence="5 6" id="KW-0472">Membrane</keyword>
<dbReference type="PROSITE" id="PS00217">
    <property type="entry name" value="SUGAR_TRANSPORT_2"/>
    <property type="match status" value="1"/>
</dbReference>
<dbReference type="GO" id="GO:0016020">
    <property type="term" value="C:membrane"/>
    <property type="evidence" value="ECO:0007669"/>
    <property type="project" value="UniProtKB-SubCell"/>
</dbReference>
<reference evidence="8" key="2">
    <citation type="journal article" date="2020" name="Nat. Commun.">
        <title>Large-scale genome sequencing of mycorrhizal fungi provides insights into the early evolution of symbiotic traits.</title>
        <authorList>
            <person name="Miyauchi S."/>
            <person name="Kiss E."/>
            <person name="Kuo A."/>
            <person name="Drula E."/>
            <person name="Kohler A."/>
            <person name="Sanchez-Garcia M."/>
            <person name="Morin E."/>
            <person name="Andreopoulos B."/>
            <person name="Barry K.W."/>
            <person name="Bonito G."/>
            <person name="Buee M."/>
            <person name="Carver A."/>
            <person name="Chen C."/>
            <person name="Cichocki N."/>
            <person name="Clum A."/>
            <person name="Culley D."/>
            <person name="Crous P.W."/>
            <person name="Fauchery L."/>
            <person name="Girlanda M."/>
            <person name="Hayes R.D."/>
            <person name="Keri Z."/>
            <person name="LaButti K."/>
            <person name="Lipzen A."/>
            <person name="Lombard V."/>
            <person name="Magnuson J."/>
            <person name="Maillard F."/>
            <person name="Murat C."/>
            <person name="Nolan M."/>
            <person name="Ohm R.A."/>
            <person name="Pangilinan J."/>
            <person name="Pereira M.F."/>
            <person name="Perotto S."/>
            <person name="Peter M."/>
            <person name="Pfister S."/>
            <person name="Riley R."/>
            <person name="Sitrit Y."/>
            <person name="Stielow J.B."/>
            <person name="Szollosi G."/>
            <person name="Zifcakova L."/>
            <person name="Stursova M."/>
            <person name="Spatafora J.W."/>
            <person name="Tedersoo L."/>
            <person name="Vaario L.M."/>
            <person name="Yamada A."/>
            <person name="Yan M."/>
            <person name="Wang P."/>
            <person name="Xu J."/>
            <person name="Bruns T."/>
            <person name="Baldrian P."/>
            <person name="Vilgalys R."/>
            <person name="Dunand C."/>
            <person name="Henrissat B."/>
            <person name="Grigoriev I.V."/>
            <person name="Hibbett D."/>
            <person name="Nagy L.G."/>
            <person name="Martin F.M."/>
        </authorList>
    </citation>
    <scope>NUCLEOTIDE SEQUENCE</scope>
    <source>
        <strain evidence="8">BED1</strain>
    </source>
</reference>
<evidence type="ECO:0000259" key="7">
    <source>
        <dbReference type="PROSITE" id="PS50850"/>
    </source>
</evidence>
<dbReference type="Proteomes" id="UP001194468">
    <property type="component" value="Unassembled WGS sequence"/>
</dbReference>
<keyword evidence="3 6" id="KW-0812">Transmembrane</keyword>
<dbReference type="PANTHER" id="PTHR48022:SF73">
    <property type="entry name" value="METABOLITE TRANSPORT PROTEIN YDL199C-RELATED"/>
    <property type="match status" value="1"/>
</dbReference>
<sequence length="134" mass="14245">MVAVLELGALATSIAAGRVGDIIGRKGTLFVGALVFTIGGAVQTFTTGFYVMIIGRVISGFGVGLLSTIVPIYQSEISPPNHRGALACMEFTGNIAGYATSVWTDYFCSFLDSHLSWRIPLFIQCVIGAILAHW</sequence>
<protein>
    <submittedName>
        <fullName evidence="8">General substrate transporter</fullName>
    </submittedName>
</protein>
<name>A0AAD4B946_BOLED</name>
<organism evidence="8 9">
    <name type="scientific">Boletus edulis BED1</name>
    <dbReference type="NCBI Taxonomy" id="1328754"/>
    <lineage>
        <taxon>Eukaryota</taxon>
        <taxon>Fungi</taxon>
        <taxon>Dikarya</taxon>
        <taxon>Basidiomycota</taxon>
        <taxon>Agaricomycotina</taxon>
        <taxon>Agaricomycetes</taxon>
        <taxon>Agaricomycetidae</taxon>
        <taxon>Boletales</taxon>
        <taxon>Boletineae</taxon>
        <taxon>Boletaceae</taxon>
        <taxon>Boletoideae</taxon>
        <taxon>Boletus</taxon>
    </lineage>
</organism>
<reference evidence="8" key="1">
    <citation type="submission" date="2019-10" db="EMBL/GenBank/DDBJ databases">
        <authorList>
            <consortium name="DOE Joint Genome Institute"/>
            <person name="Kuo A."/>
            <person name="Miyauchi S."/>
            <person name="Kiss E."/>
            <person name="Drula E."/>
            <person name="Kohler A."/>
            <person name="Sanchez-Garcia M."/>
            <person name="Andreopoulos B."/>
            <person name="Barry K.W."/>
            <person name="Bonito G."/>
            <person name="Buee M."/>
            <person name="Carver A."/>
            <person name="Chen C."/>
            <person name="Cichocki N."/>
            <person name="Clum A."/>
            <person name="Culley D."/>
            <person name="Crous P.W."/>
            <person name="Fauchery L."/>
            <person name="Girlanda M."/>
            <person name="Hayes R."/>
            <person name="Keri Z."/>
            <person name="LaButti K."/>
            <person name="Lipzen A."/>
            <person name="Lombard V."/>
            <person name="Magnuson J."/>
            <person name="Maillard F."/>
            <person name="Morin E."/>
            <person name="Murat C."/>
            <person name="Nolan M."/>
            <person name="Ohm R."/>
            <person name="Pangilinan J."/>
            <person name="Pereira M."/>
            <person name="Perotto S."/>
            <person name="Peter M."/>
            <person name="Riley R."/>
            <person name="Sitrit Y."/>
            <person name="Stielow B."/>
            <person name="Szollosi G."/>
            <person name="Zifcakova L."/>
            <person name="Stursova M."/>
            <person name="Spatafora J.W."/>
            <person name="Tedersoo L."/>
            <person name="Vaario L.-M."/>
            <person name="Yamada A."/>
            <person name="Yan M."/>
            <person name="Wang P."/>
            <person name="Xu J."/>
            <person name="Bruns T."/>
            <person name="Baldrian P."/>
            <person name="Vilgalys R."/>
            <person name="Henrissat B."/>
            <person name="Grigoriev I.V."/>
            <person name="Hibbett D."/>
            <person name="Nagy L.G."/>
            <person name="Martin F.M."/>
        </authorList>
    </citation>
    <scope>NUCLEOTIDE SEQUENCE</scope>
    <source>
        <strain evidence="8">BED1</strain>
    </source>
</reference>
<accession>A0AAD4B946</accession>
<evidence type="ECO:0000256" key="6">
    <source>
        <dbReference type="SAM" id="Phobius"/>
    </source>
</evidence>
<dbReference type="InterPro" id="IPR005829">
    <property type="entry name" value="Sugar_transporter_CS"/>
</dbReference>
<dbReference type="AlphaFoldDB" id="A0AAD4B946"/>
<dbReference type="Pfam" id="PF00083">
    <property type="entry name" value="Sugar_tr"/>
    <property type="match status" value="1"/>
</dbReference>
<dbReference type="InterPro" id="IPR005828">
    <property type="entry name" value="MFS_sugar_transport-like"/>
</dbReference>
<dbReference type="PROSITE" id="PS50850">
    <property type="entry name" value="MFS"/>
    <property type="match status" value="1"/>
</dbReference>
<dbReference type="InterPro" id="IPR036259">
    <property type="entry name" value="MFS_trans_sf"/>
</dbReference>
<comment type="similarity">
    <text evidence="2">Belongs to the major facilitator superfamily. Sugar transporter (TC 2.A.1.1) family.</text>
</comment>
<evidence type="ECO:0000256" key="2">
    <source>
        <dbReference type="ARBA" id="ARBA00010992"/>
    </source>
</evidence>
<evidence type="ECO:0000256" key="3">
    <source>
        <dbReference type="ARBA" id="ARBA00022692"/>
    </source>
</evidence>
<feature type="domain" description="Major facilitator superfamily (MFS) profile" evidence="7">
    <location>
        <begin position="1"/>
        <end position="134"/>
    </location>
</feature>
<dbReference type="PANTHER" id="PTHR48022">
    <property type="entry name" value="PLASTIDIC GLUCOSE TRANSPORTER 4"/>
    <property type="match status" value="1"/>
</dbReference>
<evidence type="ECO:0000256" key="1">
    <source>
        <dbReference type="ARBA" id="ARBA00004141"/>
    </source>
</evidence>
<proteinExistence type="inferred from homology"/>
<keyword evidence="9" id="KW-1185">Reference proteome</keyword>
<dbReference type="SUPFAM" id="SSF103473">
    <property type="entry name" value="MFS general substrate transporter"/>
    <property type="match status" value="1"/>
</dbReference>
<gene>
    <name evidence="8" type="ORF">L210DRAFT_3658605</name>
</gene>
<evidence type="ECO:0000313" key="8">
    <source>
        <dbReference type="EMBL" id="KAF8414704.1"/>
    </source>
</evidence>
<comment type="caution">
    <text evidence="8">The sequence shown here is derived from an EMBL/GenBank/DDBJ whole genome shotgun (WGS) entry which is preliminary data.</text>
</comment>
<dbReference type="GO" id="GO:0005351">
    <property type="term" value="F:carbohydrate:proton symporter activity"/>
    <property type="evidence" value="ECO:0007669"/>
    <property type="project" value="TreeGrafter"/>
</dbReference>
<dbReference type="InterPro" id="IPR020846">
    <property type="entry name" value="MFS_dom"/>
</dbReference>